<dbReference type="Pfam" id="PF13941">
    <property type="entry name" value="MutL"/>
    <property type="match status" value="1"/>
</dbReference>
<dbReference type="AlphaFoldDB" id="A0A090NBY6"/>
<dbReference type="EMBL" id="AXUT01000401">
    <property type="protein sequence ID" value="ESU77277.1"/>
    <property type="molecule type" value="Genomic_DNA"/>
</dbReference>
<dbReference type="RefSeq" id="WP_001167717.1">
    <property type="nucleotide sequence ID" value="NZ_AXUT01000401.1"/>
</dbReference>
<comment type="caution">
    <text evidence="1">The sequence shown here is derived from an EMBL/GenBank/DDBJ whole genome shotgun (WGS) entry which is preliminary data.</text>
</comment>
<sequence length="462" mass="50619">MQIVSVDIGSTWTKAALFTREGDALTLVNHVLTPTTTHHLAKGFFSSLNQVLNVDNTLPLLNSGEVALKYSSSAKGGLAVAAMGLVPSITLETAKVTAHSAGAKIAQYYAYKLNRRDIQALEETQPDILLFTGDTDGGEESYGLNNARVLAESKLDCAIIYAGNRDIQDEVQEILGHKDLTIVDNVLPDLDHPNPLAARQAICDIFLKRIVKGKGLDVIVDKTGEEPMPTPWTVFELVKAISNVDHNWKEFMLIDMGGATTDVYSACANTLSPDTVLHGVPEPFVKRTVEGDLGMRVSAVVVGESAKELVNVNFAQQPAQLDAFYHYLRHLVAHPDYLPANAEEKYFDTVLAGLCVGYATERHAGTKKEVCTCVGNVNLQMGRDLTTVRKVVGSGGWLSRASQFDMHHWLKYRELNDDGKRILLPTEFEYYRDSRGLLPLLANVARVDPLVAARTSIQCLTL</sequence>
<dbReference type="PIRSF" id="PIRSF004729">
    <property type="entry name" value="MutL"/>
    <property type="match status" value="1"/>
</dbReference>
<proteinExistence type="predicted"/>
<dbReference type="Proteomes" id="UP000017944">
    <property type="component" value="Unassembled WGS sequence"/>
</dbReference>
<dbReference type="NCBIfam" id="NF040745">
    <property type="entry name" value="accessory_GlmL"/>
    <property type="match status" value="1"/>
</dbReference>
<dbReference type="EC" id="5.4.99.1" evidence="1"/>
<dbReference type="NCBIfam" id="TIGR01319">
    <property type="entry name" value="glmL_fam"/>
    <property type="match status" value="1"/>
</dbReference>
<dbReference type="PATRIC" id="fig|1401327.3.peg.3550"/>
<evidence type="ECO:0000313" key="2">
    <source>
        <dbReference type="Proteomes" id="UP000017944"/>
    </source>
</evidence>
<protein>
    <submittedName>
        <fullName evidence="1">Methylaspartate mutase</fullName>
        <ecNumber evidence="1">5.4.99.1</ecNumber>
    </submittedName>
</protein>
<keyword evidence="1" id="KW-0413">Isomerase</keyword>
<name>A0A090NBY6_SHIDY</name>
<accession>A0A090NBY6</accession>
<organism evidence="1 2">
    <name type="scientific">Shigella dysenteriae WRSd3</name>
    <dbReference type="NCBI Taxonomy" id="1401327"/>
    <lineage>
        <taxon>Bacteria</taxon>
        <taxon>Pseudomonadati</taxon>
        <taxon>Pseudomonadota</taxon>
        <taxon>Gammaproteobacteria</taxon>
        <taxon>Enterobacterales</taxon>
        <taxon>Enterobacteriaceae</taxon>
        <taxon>Shigella</taxon>
    </lineage>
</organism>
<evidence type="ECO:0000313" key="1">
    <source>
        <dbReference type="EMBL" id="ESU77277.1"/>
    </source>
</evidence>
<dbReference type="InterPro" id="IPR006230">
    <property type="entry name" value="MutL"/>
</dbReference>
<dbReference type="GO" id="GO:0050097">
    <property type="term" value="F:methylaspartate mutase activity"/>
    <property type="evidence" value="ECO:0007669"/>
    <property type="project" value="UniProtKB-EC"/>
</dbReference>
<gene>
    <name evidence="1" type="ORF">WRSd3_03828</name>
</gene>
<reference evidence="1 2" key="1">
    <citation type="submission" date="2013-10" db="EMBL/GenBank/DDBJ databases">
        <title>Draft genomes and the virulence plasmids of Sd1617 vaccine constructs: WRSd3 and WRSd5.</title>
        <authorList>
            <person name="Aksomboon Vongsawan A."/>
            <person name="Venkatesan M.M."/>
            <person name="Vaisvil B."/>
            <person name="Emel G."/>
            <person name="Kepatral V."/>
            <person name="Sethabutr O."/>
            <person name="Serichantalergs O."/>
            <person name="Mason C."/>
        </authorList>
    </citation>
    <scope>NUCLEOTIDE SEQUENCE [LARGE SCALE GENOMIC DNA]</scope>
    <source>
        <strain evidence="1 2">WRSd3</strain>
    </source>
</reference>